<keyword evidence="1" id="KW-1133">Transmembrane helix</keyword>
<dbReference type="InterPro" id="IPR029063">
    <property type="entry name" value="SAM-dependent_MTases_sf"/>
</dbReference>
<accession>A0A9N8V5L0</accession>
<dbReference type="SUPFAM" id="SSF53335">
    <property type="entry name" value="S-adenosyl-L-methionine-dependent methyltransferases"/>
    <property type="match status" value="1"/>
</dbReference>
<dbReference type="EMBL" id="CAJVPS010000002">
    <property type="protein sequence ID" value="CAG8437985.1"/>
    <property type="molecule type" value="Genomic_DNA"/>
</dbReference>
<keyword evidence="1" id="KW-0812">Transmembrane</keyword>
<name>A0A9N8V5L0_9GLOM</name>
<comment type="caution">
    <text evidence="2">The sequence shown here is derived from an EMBL/GenBank/DDBJ whole genome shotgun (WGS) entry which is preliminary data.</text>
</comment>
<dbReference type="Gene3D" id="3.40.50.150">
    <property type="entry name" value="Vaccinia Virus protein VP39"/>
    <property type="match status" value="1"/>
</dbReference>
<organism evidence="2 3">
    <name type="scientific">Ambispora leptoticha</name>
    <dbReference type="NCBI Taxonomy" id="144679"/>
    <lineage>
        <taxon>Eukaryota</taxon>
        <taxon>Fungi</taxon>
        <taxon>Fungi incertae sedis</taxon>
        <taxon>Mucoromycota</taxon>
        <taxon>Glomeromycotina</taxon>
        <taxon>Glomeromycetes</taxon>
        <taxon>Archaeosporales</taxon>
        <taxon>Ambisporaceae</taxon>
        <taxon>Ambispora</taxon>
    </lineage>
</organism>
<sequence length="231" mass="26096">MGSINKNMNGIAFTKGSEYLKDFQCSKCHLFLDDEDIQKENYSFWLSDYANDITKIYNQSRPVYGRGKKRIPPGQYSTPLKIAQCLAKLASPKMDFKDKIIFEPCVGTGKGAILIGSDIDQEALEICRERIPEAILTNCNTLFCYVPGHSKKLKYGRYCSEHIFSEPKETNIITIALIASVVTFVTSMLAQLVIAPMVYKTQLDATEMITSDLRITTLKFAMTVKSRLKQF</sequence>
<keyword evidence="3" id="KW-1185">Reference proteome</keyword>
<proteinExistence type="predicted"/>
<protein>
    <submittedName>
        <fullName evidence="2">8416_t:CDS:1</fullName>
    </submittedName>
</protein>
<evidence type="ECO:0000256" key="1">
    <source>
        <dbReference type="SAM" id="Phobius"/>
    </source>
</evidence>
<evidence type="ECO:0000313" key="3">
    <source>
        <dbReference type="Proteomes" id="UP000789508"/>
    </source>
</evidence>
<feature type="transmembrane region" description="Helical" evidence="1">
    <location>
        <begin position="172"/>
        <end position="199"/>
    </location>
</feature>
<reference evidence="2" key="1">
    <citation type="submission" date="2021-06" db="EMBL/GenBank/DDBJ databases">
        <authorList>
            <person name="Kallberg Y."/>
            <person name="Tangrot J."/>
            <person name="Rosling A."/>
        </authorList>
    </citation>
    <scope>NUCLEOTIDE SEQUENCE</scope>
    <source>
        <strain evidence="2">FL130A</strain>
    </source>
</reference>
<gene>
    <name evidence="2" type="ORF">ALEPTO_LOCUS62</name>
</gene>
<dbReference type="Proteomes" id="UP000789508">
    <property type="component" value="Unassembled WGS sequence"/>
</dbReference>
<dbReference type="OrthoDB" id="10544402at2759"/>
<evidence type="ECO:0000313" key="2">
    <source>
        <dbReference type="EMBL" id="CAG8437985.1"/>
    </source>
</evidence>
<keyword evidence="1" id="KW-0472">Membrane</keyword>
<dbReference type="AlphaFoldDB" id="A0A9N8V5L0"/>